<reference evidence="19" key="1">
    <citation type="submission" date="2024-04" db="EMBL/GenBank/DDBJ databases">
        <authorList>
            <person name="Shaw F."/>
            <person name="Minotto A."/>
        </authorList>
    </citation>
    <scope>NUCLEOTIDE SEQUENCE [LARGE SCALE GENOMIC DNA]</scope>
</reference>
<dbReference type="CDD" id="cd07061">
    <property type="entry name" value="HP_HAP_like"/>
    <property type="match status" value="1"/>
</dbReference>
<evidence type="ECO:0000256" key="12">
    <source>
        <dbReference type="ARBA" id="ARBA00043748"/>
    </source>
</evidence>
<evidence type="ECO:0000256" key="3">
    <source>
        <dbReference type="ARBA" id="ARBA00022525"/>
    </source>
</evidence>
<proteinExistence type="predicted"/>
<dbReference type="PANTHER" id="PTHR20963">
    <property type="entry name" value="MULTIPLE INOSITOL POLYPHOSPHATE PHOSPHATASE-RELATED"/>
    <property type="match status" value="1"/>
</dbReference>
<protein>
    <recommendedName>
        <fullName evidence="14">Phytase A</fullName>
    </recommendedName>
    <alternativeName>
        <fullName evidence="15">Histidine acid phosphatase phyA</fullName>
    </alternativeName>
    <alternativeName>
        <fullName evidence="8">Myo-inositol hexakisphosphate phosphohydrolase A</fullName>
    </alternativeName>
    <alternativeName>
        <fullName evidence="7">Myo-inositol-hexaphosphate 3-phosphohydrolase A</fullName>
    </alternativeName>
</protein>
<evidence type="ECO:0000313" key="18">
    <source>
        <dbReference type="EMBL" id="CAL1711254.1"/>
    </source>
</evidence>
<feature type="region of interest" description="Disordered" evidence="16">
    <location>
        <begin position="451"/>
        <end position="471"/>
    </location>
</feature>
<dbReference type="Pfam" id="PF00328">
    <property type="entry name" value="His_Phos_2"/>
    <property type="match status" value="1"/>
</dbReference>
<evidence type="ECO:0000256" key="6">
    <source>
        <dbReference type="ARBA" id="ARBA00023180"/>
    </source>
</evidence>
<evidence type="ECO:0000256" key="13">
    <source>
        <dbReference type="ARBA" id="ARBA00043788"/>
    </source>
</evidence>
<evidence type="ECO:0000256" key="15">
    <source>
        <dbReference type="ARBA" id="ARBA00044262"/>
    </source>
</evidence>
<dbReference type="EMBL" id="OZ037949">
    <property type="protein sequence ID" value="CAL1711254.1"/>
    <property type="molecule type" value="Genomic_DNA"/>
</dbReference>
<evidence type="ECO:0000256" key="5">
    <source>
        <dbReference type="ARBA" id="ARBA00023157"/>
    </source>
</evidence>
<keyword evidence="19" id="KW-1185">Reference proteome</keyword>
<comment type="catalytic activity">
    <reaction evidence="10">
        <text>1D-myo-inositol 1,2-bisphosphate + H2O = 1D-myo-inositol 2-phosphate + phosphate</text>
        <dbReference type="Rhea" id="RHEA:77135"/>
        <dbReference type="ChEBI" id="CHEBI:15377"/>
        <dbReference type="ChEBI" id="CHEBI:43474"/>
        <dbReference type="ChEBI" id="CHEBI:84142"/>
        <dbReference type="ChEBI" id="CHEBI:195539"/>
    </reaction>
    <physiologicalReaction direction="left-to-right" evidence="10">
        <dbReference type="Rhea" id="RHEA:77136"/>
    </physiologicalReaction>
</comment>
<evidence type="ECO:0000256" key="16">
    <source>
        <dbReference type="SAM" id="MobiDB-lite"/>
    </source>
</evidence>
<dbReference type="Proteomes" id="UP001497453">
    <property type="component" value="Chromosome 6"/>
</dbReference>
<accession>A0ABP1DW81</accession>
<keyword evidence="6" id="KW-0325">Glycoprotein</keyword>
<keyword evidence="17" id="KW-1133">Transmembrane helix</keyword>
<evidence type="ECO:0000256" key="17">
    <source>
        <dbReference type="SAM" id="Phobius"/>
    </source>
</evidence>
<dbReference type="PROSITE" id="PS00616">
    <property type="entry name" value="HIS_ACID_PHOSPHAT_1"/>
    <property type="match status" value="1"/>
</dbReference>
<dbReference type="InterPro" id="IPR016274">
    <property type="entry name" value="Histidine_acid_Pase_euk"/>
</dbReference>
<comment type="catalytic activity">
    <reaction evidence="13">
        <text>1D-myo-inositol hexakisphosphate + H2O = 1D-myo-inositol 1,2,4,5,6-pentakisphosphate + phosphate</text>
        <dbReference type="Rhea" id="RHEA:16989"/>
        <dbReference type="ChEBI" id="CHEBI:15377"/>
        <dbReference type="ChEBI" id="CHEBI:43474"/>
        <dbReference type="ChEBI" id="CHEBI:57798"/>
        <dbReference type="ChEBI" id="CHEBI:58130"/>
        <dbReference type="EC" id="3.1.3.8"/>
    </reaction>
    <physiologicalReaction direction="left-to-right" evidence="13">
        <dbReference type="Rhea" id="RHEA:16990"/>
    </physiologicalReaction>
</comment>
<comment type="subcellular location">
    <subcellularLocation>
        <location evidence="1">Secreted</location>
    </subcellularLocation>
</comment>
<keyword evidence="3" id="KW-0964">Secreted</keyword>
<dbReference type="InterPro" id="IPR000560">
    <property type="entry name" value="His_Pase_clade-2"/>
</dbReference>
<sequence length="521" mass="59060">MSSEKASLPMMAVANLNRDADSRIFNWKQFLKFFLTLAIVYIWGSIYPLSSLIGIRRDVTPPLGIPKKIQKHWGQYAPWFPVEKYKRPPKGCEITQVNILQRHGARYPNSYDSYDESIKRLMEADKFVDSKLDFLSEYEYDLEEEELLPFGASQSFGSGETVFRRYSHLVNAKNIPFVRSSGKSRAIHSATNWTVGTPLKCLRFTTPSEHRHDPGIGFAAASHHRYNPILSVVVPEEQNNTLNNDCPNAGDGTKQKRAWLKVFAPPIAKRLEKAAPGAKVSNDDVFNLMAMCSFETLAKERGSEFCQLFKDREFKMFGYHGDVEKFYKTGYGEPLGPVQGVGYVNELLARLTGRPVQDHTQYNSSLPFPLGRSLYVDFTHENLMVAVYSAMGLFNISDNPLSTKKMEKESNRVWIASKMVPFSSRMVVERLTCSGRKKMHGPKLVDFDDEDWEDEHEHEHEESEGGGRQAGEHVRVLVNDAVQPLDFCHAGKGGICSLDAFVESQDYARRSGDGDFEKCYN</sequence>
<evidence type="ECO:0000256" key="14">
    <source>
        <dbReference type="ARBA" id="ARBA00044106"/>
    </source>
</evidence>
<feature type="transmembrane region" description="Helical" evidence="17">
    <location>
        <begin position="30"/>
        <end position="49"/>
    </location>
</feature>
<evidence type="ECO:0000256" key="9">
    <source>
        <dbReference type="ARBA" id="ARBA00043670"/>
    </source>
</evidence>
<dbReference type="PANTHER" id="PTHR20963:SF24">
    <property type="entry name" value="3-PHYTASE B"/>
    <property type="match status" value="1"/>
</dbReference>
<evidence type="ECO:0000256" key="2">
    <source>
        <dbReference type="ARBA" id="ARBA00011245"/>
    </source>
</evidence>
<keyword evidence="4" id="KW-0378">Hydrolase</keyword>
<dbReference type="Gene3D" id="3.40.50.1240">
    <property type="entry name" value="Phosphoglycerate mutase-like"/>
    <property type="match status" value="1"/>
</dbReference>
<evidence type="ECO:0000256" key="8">
    <source>
        <dbReference type="ARBA" id="ARBA00042300"/>
    </source>
</evidence>
<gene>
    <name evidence="18" type="ORF">GFSPODELE1_LOCUS8253</name>
</gene>
<evidence type="ECO:0000256" key="10">
    <source>
        <dbReference type="ARBA" id="ARBA00043675"/>
    </source>
</evidence>
<feature type="compositionally biased region" description="Basic and acidic residues" evidence="16">
    <location>
        <begin position="455"/>
        <end position="471"/>
    </location>
</feature>
<keyword evidence="17" id="KW-0472">Membrane</keyword>
<evidence type="ECO:0000256" key="7">
    <source>
        <dbReference type="ARBA" id="ARBA00041857"/>
    </source>
</evidence>
<keyword evidence="17" id="KW-0812">Transmembrane</keyword>
<organism evidence="18 19">
    <name type="scientific">Somion occarium</name>
    <dbReference type="NCBI Taxonomy" id="3059160"/>
    <lineage>
        <taxon>Eukaryota</taxon>
        <taxon>Fungi</taxon>
        <taxon>Dikarya</taxon>
        <taxon>Basidiomycota</taxon>
        <taxon>Agaricomycotina</taxon>
        <taxon>Agaricomycetes</taxon>
        <taxon>Polyporales</taxon>
        <taxon>Cerrenaceae</taxon>
        <taxon>Somion</taxon>
    </lineage>
</organism>
<comment type="subunit">
    <text evidence="2">Monomer.</text>
</comment>
<dbReference type="InterPro" id="IPR029033">
    <property type="entry name" value="His_PPase_superfam"/>
</dbReference>
<evidence type="ECO:0000256" key="1">
    <source>
        <dbReference type="ARBA" id="ARBA00004613"/>
    </source>
</evidence>
<evidence type="ECO:0000256" key="4">
    <source>
        <dbReference type="ARBA" id="ARBA00022801"/>
    </source>
</evidence>
<dbReference type="SUPFAM" id="SSF53254">
    <property type="entry name" value="Phosphoglycerate mutase-like"/>
    <property type="match status" value="1"/>
</dbReference>
<dbReference type="PIRSF" id="PIRSF000894">
    <property type="entry name" value="Acid_phosphatase"/>
    <property type="match status" value="1"/>
</dbReference>
<evidence type="ECO:0000256" key="11">
    <source>
        <dbReference type="ARBA" id="ARBA00043721"/>
    </source>
</evidence>
<dbReference type="InterPro" id="IPR033379">
    <property type="entry name" value="Acid_Pase_AS"/>
</dbReference>
<comment type="catalytic activity">
    <reaction evidence="12">
        <text>1D-myo-inositol 1,2,4,5,6-pentakisphosphate + H2O = 1D-myo-inositol 1,2,5,6-tetrakisphosphate + phosphate</text>
        <dbReference type="Rhea" id="RHEA:77115"/>
        <dbReference type="ChEBI" id="CHEBI:15377"/>
        <dbReference type="ChEBI" id="CHEBI:43474"/>
        <dbReference type="ChEBI" id="CHEBI:57798"/>
        <dbReference type="ChEBI" id="CHEBI:195535"/>
    </reaction>
    <physiologicalReaction direction="left-to-right" evidence="12">
        <dbReference type="Rhea" id="RHEA:77116"/>
    </physiologicalReaction>
</comment>
<evidence type="ECO:0000313" key="19">
    <source>
        <dbReference type="Proteomes" id="UP001497453"/>
    </source>
</evidence>
<comment type="catalytic activity">
    <reaction evidence="11">
        <text>1D-myo-inositol 1,2,6-trisphosphate + H2O = 1D-myo-inositol 1,2-bisphosphate + phosphate</text>
        <dbReference type="Rhea" id="RHEA:77131"/>
        <dbReference type="ChEBI" id="CHEBI:15377"/>
        <dbReference type="ChEBI" id="CHEBI:43474"/>
        <dbReference type="ChEBI" id="CHEBI:195537"/>
        <dbReference type="ChEBI" id="CHEBI:195539"/>
    </reaction>
    <physiologicalReaction direction="left-to-right" evidence="11">
        <dbReference type="Rhea" id="RHEA:77132"/>
    </physiologicalReaction>
</comment>
<name>A0ABP1DW81_9APHY</name>
<keyword evidence="5" id="KW-1015">Disulfide bond</keyword>
<comment type="catalytic activity">
    <reaction evidence="9">
        <text>1D-myo-inositol 1,2,5,6-tetrakisphosphate + H2O = 1D-myo-inositol 1,2,6-trisphosphate + phosphate</text>
        <dbReference type="Rhea" id="RHEA:77119"/>
        <dbReference type="ChEBI" id="CHEBI:15377"/>
        <dbReference type="ChEBI" id="CHEBI:43474"/>
        <dbReference type="ChEBI" id="CHEBI:195535"/>
        <dbReference type="ChEBI" id="CHEBI:195537"/>
    </reaction>
    <physiologicalReaction direction="left-to-right" evidence="9">
        <dbReference type="Rhea" id="RHEA:77120"/>
    </physiologicalReaction>
</comment>